<dbReference type="InterPro" id="IPR036291">
    <property type="entry name" value="NAD(P)-bd_dom_sf"/>
</dbReference>
<dbReference type="SUPFAM" id="SSF51735">
    <property type="entry name" value="NAD(P)-binding Rossmann-fold domains"/>
    <property type="match status" value="1"/>
</dbReference>
<organism evidence="3 4">
    <name type="scientific">Spinacia oleracea</name>
    <name type="common">Spinach</name>
    <dbReference type="NCBI Taxonomy" id="3562"/>
    <lineage>
        <taxon>Eukaryota</taxon>
        <taxon>Viridiplantae</taxon>
        <taxon>Streptophyta</taxon>
        <taxon>Embryophyta</taxon>
        <taxon>Tracheophyta</taxon>
        <taxon>Spermatophyta</taxon>
        <taxon>Magnoliopsida</taxon>
        <taxon>eudicotyledons</taxon>
        <taxon>Gunneridae</taxon>
        <taxon>Pentapetalae</taxon>
        <taxon>Caryophyllales</taxon>
        <taxon>Chenopodiaceae</taxon>
        <taxon>Chenopodioideae</taxon>
        <taxon>Anserineae</taxon>
        <taxon>Spinacia</taxon>
    </lineage>
</organism>
<evidence type="ECO:0000313" key="3">
    <source>
        <dbReference type="Proteomes" id="UP000813463"/>
    </source>
</evidence>
<keyword evidence="3" id="KW-1185">Reference proteome</keyword>
<dbReference type="PANTHER" id="PTHR10366:SF843">
    <property type="entry name" value="TETRAKETIDE ALPHA-PYRONE REDUCTASE 1-LIKE"/>
    <property type="match status" value="1"/>
</dbReference>
<keyword evidence="1" id="KW-0521">NADP</keyword>
<gene>
    <name evidence="4" type="primary">LOC110801312</name>
</gene>
<evidence type="ECO:0000256" key="2">
    <source>
        <dbReference type="ARBA" id="ARBA00023002"/>
    </source>
</evidence>
<reference evidence="4" key="2">
    <citation type="submission" date="2025-08" db="UniProtKB">
        <authorList>
            <consortium name="RefSeq"/>
        </authorList>
    </citation>
    <scope>IDENTIFICATION</scope>
    <source>
        <tissue evidence="4">Leaf</tissue>
    </source>
</reference>
<dbReference type="RefSeq" id="XP_056699927.1">
    <property type="nucleotide sequence ID" value="XM_056843949.1"/>
</dbReference>
<evidence type="ECO:0000256" key="1">
    <source>
        <dbReference type="ARBA" id="ARBA00022857"/>
    </source>
</evidence>
<dbReference type="GeneID" id="110801312"/>
<sequence length="114" mass="12958">MGRKPIQKGALVRNIHVKDVAEAHIRAFEIPSANGRYILSERVAHYSEIVKILHELYPSVKLPERCADDQPFDLAYTHSKDKAKTLGVEYIPLETALKETLDNEIIYCNNVVRA</sequence>
<dbReference type="Proteomes" id="UP000813463">
    <property type="component" value="Chromosome 4"/>
</dbReference>
<dbReference type="PANTHER" id="PTHR10366">
    <property type="entry name" value="NAD DEPENDENT EPIMERASE/DEHYDRATASE"/>
    <property type="match status" value="1"/>
</dbReference>
<protein>
    <submittedName>
        <fullName evidence="4">Phenylacetaldehyde reductase</fullName>
    </submittedName>
</protein>
<evidence type="ECO:0000313" key="4">
    <source>
        <dbReference type="RefSeq" id="XP_056699927.1"/>
    </source>
</evidence>
<accession>A0ABM3RWC5</accession>
<proteinExistence type="predicted"/>
<keyword evidence="2" id="KW-0560">Oxidoreductase</keyword>
<reference evidence="3" key="1">
    <citation type="journal article" date="2021" name="Nat. Commun.">
        <title>Genomic analyses provide insights into spinach domestication and the genetic basis of agronomic traits.</title>
        <authorList>
            <person name="Cai X."/>
            <person name="Sun X."/>
            <person name="Xu C."/>
            <person name="Sun H."/>
            <person name="Wang X."/>
            <person name="Ge C."/>
            <person name="Zhang Z."/>
            <person name="Wang Q."/>
            <person name="Fei Z."/>
            <person name="Jiao C."/>
            <person name="Wang Q."/>
        </authorList>
    </citation>
    <scope>NUCLEOTIDE SEQUENCE [LARGE SCALE GENOMIC DNA]</scope>
    <source>
        <strain evidence="3">cv. Varoflay</strain>
    </source>
</reference>
<dbReference type="Gene3D" id="3.40.50.720">
    <property type="entry name" value="NAD(P)-binding Rossmann-like Domain"/>
    <property type="match status" value="1"/>
</dbReference>
<name>A0ABM3RWC5_SPIOL</name>
<dbReference type="InterPro" id="IPR050425">
    <property type="entry name" value="NAD(P)_dehydrat-like"/>
</dbReference>